<dbReference type="PANTHER" id="PTHR19288:SF90">
    <property type="entry name" value="OS08G0542600 PROTEIN"/>
    <property type="match status" value="1"/>
</dbReference>
<dbReference type="NCBIfam" id="TIGR01459">
    <property type="entry name" value="HAD-SF-IIA-hyp4"/>
    <property type="match status" value="1"/>
</dbReference>
<dbReference type="GO" id="GO:0005737">
    <property type="term" value="C:cytoplasm"/>
    <property type="evidence" value="ECO:0007669"/>
    <property type="project" value="TreeGrafter"/>
</dbReference>
<dbReference type="Gene3D" id="3.40.50.1000">
    <property type="entry name" value="HAD superfamily/HAD-like"/>
    <property type="match status" value="2"/>
</dbReference>
<reference evidence="1" key="1">
    <citation type="submission" date="2022-05" db="EMBL/GenBank/DDBJ databases">
        <authorList>
            <person name="Pankratov T."/>
        </authorList>
    </citation>
    <scope>NUCLEOTIDE SEQUENCE</scope>
    <source>
        <strain evidence="1">BP6-180914</strain>
    </source>
</reference>
<dbReference type="SUPFAM" id="SSF56784">
    <property type="entry name" value="HAD-like"/>
    <property type="match status" value="1"/>
</dbReference>
<evidence type="ECO:0000313" key="1">
    <source>
        <dbReference type="EMBL" id="MCW6510495.1"/>
    </source>
</evidence>
<keyword evidence="1" id="KW-0378">Hydrolase</keyword>
<comment type="caution">
    <text evidence="1">The sequence shown here is derived from an EMBL/GenBank/DDBJ whole genome shotgun (WGS) entry which is preliminary data.</text>
</comment>
<dbReference type="InterPro" id="IPR006356">
    <property type="entry name" value="HAD-SF_hydro_IIA_hyp3"/>
</dbReference>
<keyword evidence="2" id="KW-1185">Reference proteome</keyword>
<dbReference type="NCBIfam" id="TIGR01460">
    <property type="entry name" value="HAD-SF-IIA"/>
    <property type="match status" value="1"/>
</dbReference>
<proteinExistence type="predicted"/>
<dbReference type="Proteomes" id="UP001165667">
    <property type="component" value="Unassembled WGS sequence"/>
</dbReference>
<name>A0AA41Z564_9HYPH</name>
<dbReference type="InterPro" id="IPR036412">
    <property type="entry name" value="HAD-like_sf"/>
</dbReference>
<dbReference type="Pfam" id="PF13242">
    <property type="entry name" value="Hydrolase_like"/>
    <property type="match status" value="1"/>
</dbReference>
<evidence type="ECO:0000313" key="2">
    <source>
        <dbReference type="Proteomes" id="UP001165667"/>
    </source>
</evidence>
<organism evidence="1 2">
    <name type="scientific">Lichenifustis flavocetrariae</name>
    <dbReference type="NCBI Taxonomy" id="2949735"/>
    <lineage>
        <taxon>Bacteria</taxon>
        <taxon>Pseudomonadati</taxon>
        <taxon>Pseudomonadota</taxon>
        <taxon>Alphaproteobacteria</taxon>
        <taxon>Hyphomicrobiales</taxon>
        <taxon>Lichenihabitantaceae</taxon>
        <taxon>Lichenifustis</taxon>
    </lineage>
</organism>
<accession>A0AA41Z564</accession>
<dbReference type="GO" id="GO:0016791">
    <property type="term" value="F:phosphatase activity"/>
    <property type="evidence" value="ECO:0007669"/>
    <property type="project" value="TreeGrafter"/>
</dbReference>
<protein>
    <submittedName>
        <fullName evidence="1">TIGR01459 family HAD-type hydrolase</fullName>
    </submittedName>
</protein>
<dbReference type="CDD" id="cd07525">
    <property type="entry name" value="HAD_like"/>
    <property type="match status" value="1"/>
</dbReference>
<dbReference type="RefSeq" id="WP_282586874.1">
    <property type="nucleotide sequence ID" value="NZ_JAMOIM010000016.1"/>
</dbReference>
<dbReference type="InterPro" id="IPR006357">
    <property type="entry name" value="HAD-SF_hydro_IIA"/>
</dbReference>
<dbReference type="InterPro" id="IPR023214">
    <property type="entry name" value="HAD_sf"/>
</dbReference>
<dbReference type="AlphaFoldDB" id="A0AA41Z564"/>
<gene>
    <name evidence="1" type="ORF">M8523_20980</name>
</gene>
<dbReference type="PANTHER" id="PTHR19288">
    <property type="entry name" value="4-NITROPHENYLPHOSPHATASE-RELATED"/>
    <property type="match status" value="1"/>
</dbReference>
<dbReference type="EMBL" id="JAMOIM010000016">
    <property type="protein sequence ID" value="MCW6510495.1"/>
    <property type="molecule type" value="Genomic_DNA"/>
</dbReference>
<sequence>MDQQSPPSPAPYSARIVSGLSELASGYDVVLSDIWGVLHNGESYFHAAADALTRFRASGGTVILITNAPRPHGPIREQLDRLGVPRSAYDSVVTSGDVTIASIVEQGGAPLFHIGPERDHALYEAVAQATGTAPLLKPLAEAGFVVATGLFQEETDTPEDYDADLAVMLRRKMPLICANPDLIVHVGDRLRYCAGAIAERYAAQGGRVIYAGKPHAAIYRAALDDAAAKRGAAVRPERVLAIGDALRTDVAGAVLQGLDVLFVTSGIHRDESHRTGDGQLDPDAYQAMIEAAELRPVAAIPALAW</sequence>
<dbReference type="Pfam" id="PF13344">
    <property type="entry name" value="Hydrolase_6"/>
    <property type="match status" value="1"/>
</dbReference>